<dbReference type="Proteomes" id="UP000192223">
    <property type="component" value="Unplaced"/>
</dbReference>
<accession>A0A7F5RF49</accession>
<dbReference type="GeneID" id="112903906"/>
<dbReference type="Gene3D" id="3.15.10.30">
    <property type="entry name" value="Haemolymph juvenile hormone binding protein"/>
    <property type="match status" value="1"/>
</dbReference>
<dbReference type="GO" id="GO:0005615">
    <property type="term" value="C:extracellular space"/>
    <property type="evidence" value="ECO:0007669"/>
    <property type="project" value="TreeGrafter"/>
</dbReference>
<dbReference type="FunFam" id="3.15.10.30:FF:000001">
    <property type="entry name" value="Takeout-like protein 1"/>
    <property type="match status" value="1"/>
</dbReference>
<dbReference type="SMART" id="SM00700">
    <property type="entry name" value="JHBP"/>
    <property type="match status" value="1"/>
</dbReference>
<protein>
    <submittedName>
        <fullName evidence="5">Protein takeout-like isoform X2</fullName>
    </submittedName>
</protein>
<dbReference type="InterPro" id="IPR038606">
    <property type="entry name" value="To_sf"/>
</dbReference>
<dbReference type="Pfam" id="PF06585">
    <property type="entry name" value="JHBP"/>
    <property type="match status" value="1"/>
</dbReference>
<dbReference type="InParanoid" id="A0A7F5RF49"/>
<evidence type="ECO:0000256" key="1">
    <source>
        <dbReference type="ARBA" id="ARBA00022729"/>
    </source>
</evidence>
<keyword evidence="4" id="KW-1185">Reference proteome</keyword>
<dbReference type="FunCoup" id="A0A7F5RF49">
    <property type="interactions" value="59"/>
</dbReference>
<dbReference type="AlphaFoldDB" id="A0A7F5RF49"/>
<dbReference type="OrthoDB" id="8185902at2759"/>
<keyword evidence="1" id="KW-0732">Signal</keyword>
<name>A0A7F5RF49_AGRPL</name>
<evidence type="ECO:0000256" key="3">
    <source>
        <dbReference type="ARBA" id="ARBA00060902"/>
    </source>
</evidence>
<organism evidence="4 5">
    <name type="scientific">Agrilus planipennis</name>
    <name type="common">Emerald ash borer</name>
    <name type="synonym">Agrilus marcopoli</name>
    <dbReference type="NCBI Taxonomy" id="224129"/>
    <lineage>
        <taxon>Eukaryota</taxon>
        <taxon>Metazoa</taxon>
        <taxon>Ecdysozoa</taxon>
        <taxon>Arthropoda</taxon>
        <taxon>Hexapoda</taxon>
        <taxon>Insecta</taxon>
        <taxon>Pterygota</taxon>
        <taxon>Neoptera</taxon>
        <taxon>Endopterygota</taxon>
        <taxon>Coleoptera</taxon>
        <taxon>Polyphaga</taxon>
        <taxon>Elateriformia</taxon>
        <taxon>Buprestoidea</taxon>
        <taxon>Buprestidae</taxon>
        <taxon>Agrilinae</taxon>
        <taxon>Agrilus</taxon>
    </lineage>
</organism>
<sequence length="250" mass="27789">MLEIKTRVSGALIVKTVLLKCVSLTAPYVKQCHEADPKLMECFISALHHLRPYLATGITEIELPSVEPFRMDELSLSLTGGPSGFKVTLADIDIYGASNFTVTKIRSDIDTYQFQITLFIPHISARAKYVSSGILILVQASGGGDYWGEYEGVRAKIYIRAKPILKNGRTYLSLQESKMDFSVKSIRMGVENVHNGNSVLQAALNLFINTNGQELLKEMKPDLKKKLLATLSNFVENLFAKIPYDAWIVG</sequence>
<dbReference type="RefSeq" id="XP_025834602.1">
    <property type="nucleotide sequence ID" value="XM_025978817.1"/>
</dbReference>
<gene>
    <name evidence="5" type="primary">LOC112903906</name>
</gene>
<proteinExistence type="inferred from homology"/>
<dbReference type="PANTHER" id="PTHR11008">
    <property type="entry name" value="PROTEIN TAKEOUT-LIKE PROTEIN"/>
    <property type="match status" value="1"/>
</dbReference>
<reference evidence="5" key="1">
    <citation type="submission" date="2025-08" db="UniProtKB">
        <authorList>
            <consortium name="RefSeq"/>
        </authorList>
    </citation>
    <scope>IDENTIFICATION</scope>
    <source>
        <tissue evidence="5">Entire body</tissue>
    </source>
</reference>
<keyword evidence="2" id="KW-0090">Biological rhythms</keyword>
<evidence type="ECO:0000256" key="2">
    <source>
        <dbReference type="ARBA" id="ARBA00023108"/>
    </source>
</evidence>
<dbReference type="GO" id="GO:0007623">
    <property type="term" value="P:circadian rhythm"/>
    <property type="evidence" value="ECO:0007669"/>
    <property type="project" value="UniProtKB-ARBA"/>
</dbReference>
<dbReference type="PANTHER" id="PTHR11008:SF31">
    <property type="entry name" value="PROTEIN TAKEOUT-LIKE PROTEIN"/>
    <property type="match status" value="1"/>
</dbReference>
<evidence type="ECO:0000313" key="5">
    <source>
        <dbReference type="RefSeq" id="XP_025834602.1"/>
    </source>
</evidence>
<dbReference type="InterPro" id="IPR010562">
    <property type="entry name" value="Haemolymph_juvenile_hormone-bd"/>
</dbReference>
<evidence type="ECO:0000313" key="4">
    <source>
        <dbReference type="Proteomes" id="UP000192223"/>
    </source>
</evidence>
<comment type="similarity">
    <text evidence="3">Belongs to the TO family.</text>
</comment>